<dbReference type="PANTHER" id="PTHR21174:SF0">
    <property type="entry name" value="HD PHOSPHOHYDROLASE FAMILY PROTEIN-RELATED"/>
    <property type="match status" value="1"/>
</dbReference>
<accession>A0A2W2B517</accession>
<evidence type="ECO:0000313" key="1">
    <source>
        <dbReference type="EMBL" id="PZF71319.1"/>
    </source>
</evidence>
<dbReference type="SUPFAM" id="SSF109604">
    <property type="entry name" value="HD-domain/PDEase-like"/>
    <property type="match status" value="1"/>
</dbReference>
<evidence type="ECO:0008006" key="3">
    <source>
        <dbReference type="Google" id="ProtNLM"/>
    </source>
</evidence>
<proteinExistence type="predicted"/>
<dbReference type="EMBL" id="QKTW01000025">
    <property type="protein sequence ID" value="PZF71319.1"/>
    <property type="molecule type" value="Genomic_DNA"/>
</dbReference>
<organism evidence="1 2">
    <name type="scientific">Taibaiella soli</name>
    <dbReference type="NCBI Taxonomy" id="1649169"/>
    <lineage>
        <taxon>Bacteria</taxon>
        <taxon>Pseudomonadati</taxon>
        <taxon>Bacteroidota</taxon>
        <taxon>Chitinophagia</taxon>
        <taxon>Chitinophagales</taxon>
        <taxon>Chitinophagaceae</taxon>
        <taxon>Taibaiella</taxon>
    </lineage>
</organism>
<dbReference type="OrthoDB" id="9808993at2"/>
<keyword evidence="2" id="KW-1185">Reference proteome</keyword>
<dbReference type="AlphaFoldDB" id="A0A2W2B517"/>
<evidence type="ECO:0000313" key="2">
    <source>
        <dbReference type="Proteomes" id="UP000248745"/>
    </source>
</evidence>
<dbReference type="PIRSF" id="PIRSF035170">
    <property type="entry name" value="HD_phosphohydro"/>
    <property type="match status" value="1"/>
</dbReference>
<reference evidence="1 2" key="1">
    <citation type="submission" date="2018-06" db="EMBL/GenBank/DDBJ databases">
        <title>Mucibacter soli gen. nov., sp. nov., a new member of the family Chitinophagaceae producing mucin.</title>
        <authorList>
            <person name="Kim M.-K."/>
            <person name="Park S."/>
            <person name="Kim T.-S."/>
            <person name="Joung Y."/>
            <person name="Han J.-H."/>
            <person name="Kim S.B."/>
        </authorList>
    </citation>
    <scope>NUCLEOTIDE SEQUENCE [LARGE SCALE GENOMIC DNA]</scope>
    <source>
        <strain evidence="1 2">R1-15</strain>
    </source>
</reference>
<comment type="caution">
    <text evidence="1">The sequence shown here is derived from an EMBL/GenBank/DDBJ whole genome shotgun (WGS) entry which is preliminary data.</text>
</comment>
<gene>
    <name evidence="1" type="ORF">DN068_18665</name>
</gene>
<dbReference type="RefSeq" id="WP_111000464.1">
    <property type="nucleotide sequence ID" value="NZ_QKTW01000025.1"/>
</dbReference>
<dbReference type="Proteomes" id="UP000248745">
    <property type="component" value="Unassembled WGS sequence"/>
</dbReference>
<name>A0A2W2B517_9BACT</name>
<protein>
    <recommendedName>
        <fullName evidence="3">Metal-dependent HD superfamily phosphohydrolase</fullName>
    </recommendedName>
</protein>
<sequence>MLKEIFTSLMQRYTNDLQMIDRRWKEIELAYSAPKRYYHTLTHLSGLITELDDYKEEIDKWDTVLFSVFYHDIVYNTLQQDNEEQSALIAVERMSELHFPSSVVTDCKEQILATKSHELSDNNDTNLFTDADLAILGKDPETYRSYASQIRKEYRIYPDIVYKPGRQKVLQHFLSMPRIYKTELFRNKYEHQARTNIARELTEG</sequence>
<dbReference type="InterPro" id="IPR009218">
    <property type="entry name" value="HD_phosphohydro"/>
</dbReference>
<dbReference type="PANTHER" id="PTHR21174">
    <property type="match status" value="1"/>
</dbReference>